<dbReference type="GO" id="GO:0022857">
    <property type="term" value="F:transmembrane transporter activity"/>
    <property type="evidence" value="ECO:0007669"/>
    <property type="project" value="InterPro"/>
</dbReference>
<dbReference type="InterPro" id="IPR050549">
    <property type="entry name" value="MFS_Trehalose_Transporter"/>
</dbReference>
<dbReference type="PROSITE" id="PS00217">
    <property type="entry name" value="SUGAR_TRANSPORT_2"/>
    <property type="match status" value="1"/>
</dbReference>
<evidence type="ECO:0000256" key="4">
    <source>
        <dbReference type="ARBA" id="ARBA00022597"/>
    </source>
</evidence>
<feature type="transmembrane region" description="Helical" evidence="8">
    <location>
        <begin position="168"/>
        <end position="189"/>
    </location>
</feature>
<keyword evidence="6 8" id="KW-1133">Transmembrane helix</keyword>
<feature type="transmembrane region" description="Helical" evidence="8">
    <location>
        <begin position="353"/>
        <end position="377"/>
    </location>
</feature>
<reference evidence="10" key="1">
    <citation type="submission" date="2015-12" db="EMBL/GenBank/DDBJ databases">
        <title>De novo transcriptome assembly of four potential Pierce s Disease insect vectors from Arizona vineyards.</title>
        <authorList>
            <person name="Tassone E.E."/>
        </authorList>
    </citation>
    <scope>NUCLEOTIDE SEQUENCE</scope>
</reference>
<evidence type="ECO:0000256" key="2">
    <source>
        <dbReference type="ARBA" id="ARBA00022448"/>
    </source>
</evidence>
<feature type="transmembrane region" description="Helical" evidence="8">
    <location>
        <begin position="320"/>
        <end position="341"/>
    </location>
</feature>
<gene>
    <name evidence="10" type="ORF">g.30927</name>
</gene>
<feature type="domain" description="Major facilitator superfamily (MFS) profile" evidence="9">
    <location>
        <begin position="17"/>
        <end position="443"/>
    </location>
</feature>
<dbReference type="SUPFAM" id="SSF103473">
    <property type="entry name" value="MFS general substrate transporter"/>
    <property type="match status" value="1"/>
</dbReference>
<evidence type="ECO:0000313" key="10">
    <source>
        <dbReference type="EMBL" id="JAS27829.1"/>
    </source>
</evidence>
<protein>
    <recommendedName>
        <fullName evidence="9">Major facilitator superfamily (MFS) profile domain-containing protein</fullName>
    </recommendedName>
</protein>
<dbReference type="InterPro" id="IPR005829">
    <property type="entry name" value="Sugar_transporter_CS"/>
</dbReference>
<dbReference type="InterPro" id="IPR036259">
    <property type="entry name" value="MFS_trans_sf"/>
</dbReference>
<dbReference type="InterPro" id="IPR005828">
    <property type="entry name" value="MFS_sugar_transport-like"/>
</dbReference>
<dbReference type="EMBL" id="GEDC01009469">
    <property type="protein sequence ID" value="JAS27829.1"/>
    <property type="molecule type" value="Transcribed_RNA"/>
</dbReference>
<dbReference type="Gene3D" id="1.20.1250.20">
    <property type="entry name" value="MFS general substrate transporter like domains"/>
    <property type="match status" value="1"/>
</dbReference>
<keyword evidence="7 8" id="KW-0472">Membrane</keyword>
<organism evidence="10">
    <name type="scientific">Clastoptera arizonana</name>
    <name type="common">Arizona spittle bug</name>
    <dbReference type="NCBI Taxonomy" id="38151"/>
    <lineage>
        <taxon>Eukaryota</taxon>
        <taxon>Metazoa</taxon>
        <taxon>Ecdysozoa</taxon>
        <taxon>Arthropoda</taxon>
        <taxon>Hexapoda</taxon>
        <taxon>Insecta</taxon>
        <taxon>Pterygota</taxon>
        <taxon>Neoptera</taxon>
        <taxon>Paraneoptera</taxon>
        <taxon>Hemiptera</taxon>
        <taxon>Auchenorrhyncha</taxon>
        <taxon>Cercopoidea</taxon>
        <taxon>Clastopteridae</taxon>
        <taxon>Clastoptera</taxon>
    </lineage>
</organism>
<evidence type="ECO:0000256" key="3">
    <source>
        <dbReference type="ARBA" id="ARBA00022475"/>
    </source>
</evidence>
<evidence type="ECO:0000256" key="5">
    <source>
        <dbReference type="ARBA" id="ARBA00022692"/>
    </source>
</evidence>
<keyword evidence="5 8" id="KW-0812">Transmembrane</keyword>
<keyword evidence="3" id="KW-1003">Cell membrane</keyword>
<dbReference type="FunFam" id="1.20.1250.20:FF:000218">
    <property type="entry name" value="facilitated trehalose transporter Tret1"/>
    <property type="match status" value="1"/>
</dbReference>
<comment type="subcellular location">
    <subcellularLocation>
        <location evidence="1">Cell membrane</location>
        <topology evidence="1">Multi-pass membrane protein</topology>
    </subcellularLocation>
</comment>
<evidence type="ECO:0000256" key="1">
    <source>
        <dbReference type="ARBA" id="ARBA00004651"/>
    </source>
</evidence>
<name>A0A1B6DQ91_9HEMI</name>
<proteinExistence type="predicted"/>
<accession>A0A1B6DQ91</accession>
<dbReference type="PANTHER" id="PTHR48021:SF1">
    <property type="entry name" value="GH07001P-RELATED"/>
    <property type="match status" value="1"/>
</dbReference>
<feature type="transmembrane region" description="Helical" evidence="8">
    <location>
        <begin position="253"/>
        <end position="276"/>
    </location>
</feature>
<feature type="transmembrane region" description="Helical" evidence="8">
    <location>
        <begin position="288"/>
        <end position="308"/>
    </location>
</feature>
<sequence length="500" mass="55585">MKMEKSPVKSNRNIYLTVFIANLSFLAVGHGAGWSSPSLPIITSDDFFIKISSDQASWVVSYISLGGVFGPLVSGCLLDVIGRKKTITFNMAVNLFSWIFLWFGSSVEIMYVARFLCGVTIGITFTTVPIYIAEISEPRMRGLLNGLNLVTRSSTILFQYVAGNLVNYFTLIELSCIVPILYFLLMFWMPESPYFLIAKGKKDEAIKVLTWFRGEVPPNVLEKEIKEIKDYIEKSSSQKGSFKDLFKKEHYRIILIMFGMLAFSQLIGVTVVLFFLKSIFEASKSTVPSSWASSLVCALMLVVAFFIPTISKLFGYKKPMILSSVGSGVSLAALGGSFFLFDQGIQTPFLNYTPLISLVVYIIFLSLGMLSFPWMVVSEMLPSTIKARASSIATSVGFLTAFLSSVTFSSLIESLGIDVSFWLYSVFCFASAMFIYVFIPETSGLSLNEIQDAIKLPQKINNDKEVNSNKKTMVVCLKNQFEINIGIDGTYTSKNVNENA</sequence>
<dbReference type="PRINTS" id="PR00171">
    <property type="entry name" value="SUGRTRNSPORT"/>
</dbReference>
<keyword evidence="4" id="KW-0762">Sugar transport</keyword>
<dbReference type="Pfam" id="PF00083">
    <property type="entry name" value="Sugar_tr"/>
    <property type="match status" value="1"/>
</dbReference>
<dbReference type="GO" id="GO:0005886">
    <property type="term" value="C:plasma membrane"/>
    <property type="evidence" value="ECO:0007669"/>
    <property type="project" value="UniProtKB-SubCell"/>
</dbReference>
<feature type="transmembrane region" description="Helical" evidence="8">
    <location>
        <begin position="55"/>
        <end position="80"/>
    </location>
</feature>
<dbReference type="InterPro" id="IPR020846">
    <property type="entry name" value="MFS_dom"/>
</dbReference>
<dbReference type="AlphaFoldDB" id="A0A1B6DQ91"/>
<keyword evidence="2" id="KW-0813">Transport</keyword>
<evidence type="ECO:0000259" key="9">
    <source>
        <dbReference type="PROSITE" id="PS50850"/>
    </source>
</evidence>
<dbReference type="InterPro" id="IPR003663">
    <property type="entry name" value="Sugar/inositol_transpt"/>
</dbReference>
<evidence type="ECO:0000256" key="7">
    <source>
        <dbReference type="ARBA" id="ARBA00023136"/>
    </source>
</evidence>
<feature type="transmembrane region" description="Helical" evidence="8">
    <location>
        <begin position="389"/>
        <end position="409"/>
    </location>
</feature>
<feature type="transmembrane region" description="Helical" evidence="8">
    <location>
        <begin position="421"/>
        <end position="439"/>
    </location>
</feature>
<evidence type="ECO:0000256" key="6">
    <source>
        <dbReference type="ARBA" id="ARBA00022989"/>
    </source>
</evidence>
<feature type="transmembrane region" description="Helical" evidence="8">
    <location>
        <begin position="87"/>
        <end position="105"/>
    </location>
</feature>
<evidence type="ECO:0000256" key="8">
    <source>
        <dbReference type="SAM" id="Phobius"/>
    </source>
</evidence>
<dbReference type="PROSITE" id="PS50850">
    <property type="entry name" value="MFS"/>
    <property type="match status" value="1"/>
</dbReference>
<feature type="transmembrane region" description="Helical" evidence="8">
    <location>
        <begin position="111"/>
        <end position="131"/>
    </location>
</feature>
<dbReference type="PANTHER" id="PTHR48021">
    <property type="match status" value="1"/>
</dbReference>